<dbReference type="InterPro" id="IPR029787">
    <property type="entry name" value="Nucleotide_cyclase"/>
</dbReference>
<evidence type="ECO:0000259" key="2">
    <source>
        <dbReference type="PROSITE" id="PS50887"/>
    </source>
</evidence>
<dbReference type="CDD" id="cd01948">
    <property type="entry name" value="EAL"/>
    <property type="match status" value="1"/>
</dbReference>
<evidence type="ECO:0000313" key="3">
    <source>
        <dbReference type="EMBL" id="QNP57889.1"/>
    </source>
</evidence>
<dbReference type="PANTHER" id="PTHR33121">
    <property type="entry name" value="CYCLIC DI-GMP PHOSPHODIESTERASE PDEF"/>
    <property type="match status" value="1"/>
</dbReference>
<evidence type="ECO:0000259" key="1">
    <source>
        <dbReference type="PROSITE" id="PS50883"/>
    </source>
</evidence>
<dbReference type="PROSITE" id="PS50883">
    <property type="entry name" value="EAL"/>
    <property type="match status" value="1"/>
</dbReference>
<dbReference type="CDD" id="cd01949">
    <property type="entry name" value="GGDEF"/>
    <property type="match status" value="1"/>
</dbReference>
<dbReference type="Gene3D" id="3.30.70.270">
    <property type="match status" value="1"/>
</dbReference>
<dbReference type="InterPro" id="IPR000160">
    <property type="entry name" value="GGDEF_dom"/>
</dbReference>
<dbReference type="AlphaFoldDB" id="A0A7H0HBH3"/>
<dbReference type="InterPro" id="IPR050706">
    <property type="entry name" value="Cyclic-di-GMP_PDE-like"/>
</dbReference>
<dbReference type="SUPFAM" id="SSF55073">
    <property type="entry name" value="Nucleotide cyclase"/>
    <property type="match status" value="1"/>
</dbReference>
<gene>
    <name evidence="3" type="ORF">H9L24_12215</name>
</gene>
<dbReference type="SUPFAM" id="SSF103190">
    <property type="entry name" value="Sensory domain-like"/>
    <property type="match status" value="1"/>
</dbReference>
<dbReference type="InterPro" id="IPR043128">
    <property type="entry name" value="Rev_trsase/Diguanyl_cyclase"/>
</dbReference>
<dbReference type="SMART" id="SM00267">
    <property type="entry name" value="GGDEF"/>
    <property type="match status" value="1"/>
</dbReference>
<sequence>MELLLKYEGHYAPPAWERLGAQRVAPKVWHFIEIPGDGLGELLARLEEATDPQTLAGTLAVPIYNPEANGVTFLNSSTFLLDAAVPFNALVARLRHPWMLQDIGQRIEIHFQPIVEIGNNGQVFAHEALCRLRAPDQQLLSGHEAFSLAHRLGRQDDLDLAAQHEALLRKARDIAPGVPLFLNVMPSTLLHEDWLSQLMAWMREQGLDRRDLVIEVVESERVDAAQLAERCDALRAQGLRIALDDMGAGFNSLATLAMVRADFIKIDRMLVHEAQGSRVRSVLLEAIVSMADRLGATVIAEGLERPEDLAFCQGLGIRLAQGYLFARPAAEPLAQAVALPETDDAWRVQRHDRFKITDVVDPGVAFEIDTPIDAVRAHFRAAPALPWAVVTDGHRPVGMVPRGRVLSRSARTLASVCQPLRRVLSHDITLTALARSLYLDRGESDPWTVIGADGYFLGVVEPMVLVAHILSRQEHGASLHPLSQLPTGPSLRQAIEMRIGRRHGGLNLVYIDLDHFKSFNDRYGFIRGDAMIRTLAEILRHAFVGRPDRLLGHIGGDDFILLLDRDEPQVLEQLQRVIAQFHALARHLYDAPDVERGYFTTEDGSHHPIASISVAWVNGSTGTLQDSVAAAERAAYLKKLGKAQWGSVLVVEAVSPAVHRQAAPALGQDGWESHALRMLEHLLAQPRGRDPHAMDHVFKAYPFFEMLFELDAEGRQRYPNWINPAMYGRIRAGGAGTDRAQQPYFAAVRGMGHPYVSAIYLSTASEDFCLTISVPIRDGDGGFAGALVGDLNLAAMASLLDRREEA</sequence>
<proteinExistence type="predicted"/>
<feature type="domain" description="GGDEF" evidence="2">
    <location>
        <begin position="504"/>
        <end position="650"/>
    </location>
</feature>
<dbReference type="RefSeq" id="WP_187734889.1">
    <property type="nucleotide sequence ID" value="NZ_CP060790.1"/>
</dbReference>
<name>A0A7H0HBH3_9BURK</name>
<feature type="domain" description="EAL" evidence="1">
    <location>
        <begin position="87"/>
        <end position="342"/>
    </location>
</feature>
<dbReference type="PANTHER" id="PTHR33121:SF70">
    <property type="entry name" value="SIGNALING PROTEIN YKOW"/>
    <property type="match status" value="1"/>
</dbReference>
<dbReference type="GO" id="GO:0071111">
    <property type="term" value="F:cyclic-guanylate-specific phosphodiesterase activity"/>
    <property type="evidence" value="ECO:0007669"/>
    <property type="project" value="InterPro"/>
</dbReference>
<accession>A0A7H0HBH3</accession>
<dbReference type="Gene3D" id="3.30.450.20">
    <property type="entry name" value="PAS domain"/>
    <property type="match status" value="1"/>
</dbReference>
<evidence type="ECO:0000313" key="4">
    <source>
        <dbReference type="Proteomes" id="UP000516057"/>
    </source>
</evidence>
<protein>
    <submittedName>
        <fullName evidence="3">EAL domain-containing protein</fullName>
    </submittedName>
</protein>
<dbReference type="SMART" id="SM00052">
    <property type="entry name" value="EAL"/>
    <property type="match status" value="1"/>
</dbReference>
<dbReference type="PROSITE" id="PS50887">
    <property type="entry name" value="GGDEF"/>
    <property type="match status" value="1"/>
</dbReference>
<dbReference type="NCBIfam" id="TIGR00254">
    <property type="entry name" value="GGDEF"/>
    <property type="match status" value="1"/>
</dbReference>
<dbReference type="Proteomes" id="UP000516057">
    <property type="component" value="Chromosome"/>
</dbReference>
<dbReference type="Pfam" id="PF00563">
    <property type="entry name" value="EAL"/>
    <property type="match status" value="1"/>
</dbReference>
<keyword evidence="4" id="KW-1185">Reference proteome</keyword>
<dbReference type="InterPro" id="IPR029151">
    <property type="entry name" value="Sensor-like_sf"/>
</dbReference>
<dbReference type="KEGG" id="amon:H9L24_12215"/>
<dbReference type="CDD" id="cd18773">
    <property type="entry name" value="PDC1_HK_sensor"/>
    <property type="match status" value="1"/>
</dbReference>
<dbReference type="InterPro" id="IPR001633">
    <property type="entry name" value="EAL_dom"/>
</dbReference>
<dbReference type="Gene3D" id="3.20.20.450">
    <property type="entry name" value="EAL domain"/>
    <property type="match status" value="1"/>
</dbReference>
<dbReference type="InterPro" id="IPR035919">
    <property type="entry name" value="EAL_sf"/>
</dbReference>
<reference evidence="3 4" key="1">
    <citation type="submission" date="2020-08" db="EMBL/GenBank/DDBJ databases">
        <title>Genome sequence of Acidovorax monticola KACC 19171T.</title>
        <authorList>
            <person name="Hyun D.-W."/>
            <person name="Bae J.-W."/>
        </authorList>
    </citation>
    <scope>NUCLEOTIDE SEQUENCE [LARGE SCALE GENOMIC DNA]</scope>
    <source>
        <strain evidence="3 4">KACC 19171</strain>
    </source>
</reference>
<dbReference type="Pfam" id="PF00990">
    <property type="entry name" value="GGDEF"/>
    <property type="match status" value="1"/>
</dbReference>
<organism evidence="3 4">
    <name type="scientific">Paenacidovorax monticola</name>
    <dbReference type="NCBI Taxonomy" id="1926868"/>
    <lineage>
        <taxon>Bacteria</taxon>
        <taxon>Pseudomonadati</taxon>
        <taxon>Pseudomonadota</taxon>
        <taxon>Betaproteobacteria</taxon>
        <taxon>Burkholderiales</taxon>
        <taxon>Comamonadaceae</taxon>
        <taxon>Paenacidovorax</taxon>
    </lineage>
</organism>
<dbReference type="EMBL" id="CP060790">
    <property type="protein sequence ID" value="QNP57889.1"/>
    <property type="molecule type" value="Genomic_DNA"/>
</dbReference>
<dbReference type="SUPFAM" id="SSF141868">
    <property type="entry name" value="EAL domain-like"/>
    <property type="match status" value="1"/>
</dbReference>